<gene>
    <name evidence="3" type="ORF">GQF03_12350</name>
</gene>
<organism evidence="3 4">
    <name type="scientific">Sneathiella chungangensis</name>
    <dbReference type="NCBI Taxonomy" id="1418234"/>
    <lineage>
        <taxon>Bacteria</taxon>
        <taxon>Pseudomonadati</taxon>
        <taxon>Pseudomonadota</taxon>
        <taxon>Alphaproteobacteria</taxon>
        <taxon>Sneathiellales</taxon>
        <taxon>Sneathiellaceae</taxon>
        <taxon>Sneathiella</taxon>
    </lineage>
</organism>
<evidence type="ECO:0000256" key="1">
    <source>
        <dbReference type="SAM" id="MobiDB-lite"/>
    </source>
</evidence>
<evidence type="ECO:0008006" key="5">
    <source>
        <dbReference type="Google" id="ProtNLM"/>
    </source>
</evidence>
<feature type="compositionally biased region" description="Basic and acidic residues" evidence="1">
    <location>
        <begin position="73"/>
        <end position="86"/>
    </location>
</feature>
<dbReference type="AlphaFoldDB" id="A0A845MGJ2"/>
<comment type="caution">
    <text evidence="3">The sequence shown here is derived from an EMBL/GenBank/DDBJ whole genome shotgun (WGS) entry which is preliminary data.</text>
</comment>
<evidence type="ECO:0000313" key="4">
    <source>
        <dbReference type="Proteomes" id="UP000445696"/>
    </source>
</evidence>
<feature type="chain" id="PRO_5032804286" description="Secreted protein" evidence="2">
    <location>
        <begin position="23"/>
        <end position="86"/>
    </location>
</feature>
<protein>
    <recommendedName>
        <fullName evidence="5">Secreted protein</fullName>
    </recommendedName>
</protein>
<dbReference type="Proteomes" id="UP000445696">
    <property type="component" value="Unassembled WGS sequence"/>
</dbReference>
<keyword evidence="4" id="KW-1185">Reference proteome</keyword>
<keyword evidence="2" id="KW-0732">Signal</keyword>
<accession>A0A845MGJ2</accession>
<feature type="region of interest" description="Disordered" evidence="1">
    <location>
        <begin position="67"/>
        <end position="86"/>
    </location>
</feature>
<proteinExistence type="predicted"/>
<sequence length="86" mass="9437">MKQIILVSMVTILVGLAQPALADEKNENPDGMAMEGITKLMDALGAFIASIPQYEAPVLNENGDIIIRRKNPEKKQEDPKLEETST</sequence>
<reference evidence="3 4" key="1">
    <citation type="journal article" date="2014" name="Int. J. Syst. Evol. Microbiol.">
        <title>Sneathiella chungangensis sp. nov., isolated from a marine sand, and emended description of the genus Sneathiella.</title>
        <authorList>
            <person name="Siamphan C."/>
            <person name="Kim H."/>
            <person name="Lee J.S."/>
            <person name="Kim W."/>
        </authorList>
    </citation>
    <scope>NUCLEOTIDE SEQUENCE [LARGE SCALE GENOMIC DNA]</scope>
    <source>
        <strain evidence="3 4">KCTC 32476</strain>
    </source>
</reference>
<dbReference type="EMBL" id="WTVA01000014">
    <property type="protein sequence ID" value="MZR23118.1"/>
    <property type="molecule type" value="Genomic_DNA"/>
</dbReference>
<name>A0A845MGJ2_9PROT</name>
<dbReference type="OrthoDB" id="7308154at2"/>
<evidence type="ECO:0000313" key="3">
    <source>
        <dbReference type="EMBL" id="MZR23118.1"/>
    </source>
</evidence>
<dbReference type="RefSeq" id="WP_161339590.1">
    <property type="nucleotide sequence ID" value="NZ_JBHSDG010000003.1"/>
</dbReference>
<feature type="signal peptide" evidence="2">
    <location>
        <begin position="1"/>
        <end position="22"/>
    </location>
</feature>
<evidence type="ECO:0000256" key="2">
    <source>
        <dbReference type="SAM" id="SignalP"/>
    </source>
</evidence>